<organism evidence="2 3">
    <name type="scientific">Zymoseptoria tritici (strain ST99CH_3D7)</name>
    <dbReference type="NCBI Taxonomy" id="1276538"/>
    <lineage>
        <taxon>Eukaryota</taxon>
        <taxon>Fungi</taxon>
        <taxon>Dikarya</taxon>
        <taxon>Ascomycota</taxon>
        <taxon>Pezizomycotina</taxon>
        <taxon>Dothideomycetes</taxon>
        <taxon>Dothideomycetidae</taxon>
        <taxon>Mycosphaerellales</taxon>
        <taxon>Mycosphaerellaceae</taxon>
        <taxon>Zymoseptoria</taxon>
    </lineage>
</organism>
<feature type="compositionally biased region" description="Basic and acidic residues" evidence="1">
    <location>
        <begin position="385"/>
        <end position="417"/>
    </location>
</feature>
<evidence type="ECO:0000313" key="3">
    <source>
        <dbReference type="Proteomes" id="UP000215127"/>
    </source>
</evidence>
<dbReference type="AlphaFoldDB" id="A0A1X7S5U7"/>
<feature type="region of interest" description="Disordered" evidence="1">
    <location>
        <begin position="218"/>
        <end position="256"/>
    </location>
</feature>
<evidence type="ECO:0000313" key="2">
    <source>
        <dbReference type="EMBL" id="SMQ54890.1"/>
    </source>
</evidence>
<name>A0A1X7S5U7_ZYMT9</name>
<evidence type="ECO:0008006" key="4">
    <source>
        <dbReference type="Google" id="ProtNLM"/>
    </source>
</evidence>
<dbReference type="InterPro" id="IPR011333">
    <property type="entry name" value="SKP1/BTB/POZ_sf"/>
</dbReference>
<gene>
    <name evidence="2" type="ORF">ZT3D7_G10045</name>
</gene>
<evidence type="ECO:0000256" key="1">
    <source>
        <dbReference type="SAM" id="MobiDB-lite"/>
    </source>
</evidence>
<proteinExistence type="predicted"/>
<feature type="region of interest" description="Disordered" evidence="1">
    <location>
        <begin position="293"/>
        <end position="417"/>
    </location>
</feature>
<feature type="compositionally biased region" description="Basic residues" evidence="1">
    <location>
        <begin position="308"/>
        <end position="319"/>
    </location>
</feature>
<sequence>MGLTADLPLLFNDETYSDLKVHYQGTGDCSHRCIVLPKSKKLHDMCTREKDDLKGVPQYEIDMSSEAAGYAPVGAMLKSMYMSDETQIFEGCTFGECVATFDLAERFGLADLKEATRRALGPANDNLRLGSDVGECMDLIRNLKGAEVSALVDQFLLERMPEFLCHKPTSQWLEGKDTLRYLSMLERRTRIDSTRITSGEDSVFEDSPDNSCVTKAARAMVGPEPEPESEPESEPEPDADLAPPSKKRRRGRKLNSVDADTTALSNAVVNIAEQASSADAVILQDNFEESAALRSSWPLAEAPQPAVARRKSTRPKTIRKQATFSIGEADEMREVYAGEMEPEGANGKQRVALRRSEGYDEDDEEPDVEPKREKRQVGEDDERTEDSPKRSKRTHDGGVKKEEEEPKVKPEPDNIDG</sequence>
<dbReference type="Proteomes" id="UP000215127">
    <property type="component" value="Chromosome 10"/>
</dbReference>
<protein>
    <recommendedName>
        <fullName evidence="4">BTB domain-containing protein</fullName>
    </recommendedName>
</protein>
<keyword evidence="3" id="KW-1185">Reference proteome</keyword>
<dbReference type="EMBL" id="LT853701">
    <property type="protein sequence ID" value="SMQ54890.1"/>
    <property type="molecule type" value="Genomic_DNA"/>
</dbReference>
<reference evidence="2 3" key="1">
    <citation type="submission" date="2016-06" db="EMBL/GenBank/DDBJ databases">
        <authorList>
            <person name="Kjaerup R.B."/>
            <person name="Dalgaard T.S."/>
            <person name="Juul-Madsen H.R."/>
        </authorList>
    </citation>
    <scope>NUCLEOTIDE SEQUENCE [LARGE SCALE GENOMIC DNA]</scope>
</reference>
<dbReference type="Gene3D" id="3.30.710.10">
    <property type="entry name" value="Potassium Channel Kv1.1, Chain A"/>
    <property type="match status" value="1"/>
</dbReference>
<accession>A0A1X7S5U7</accession>
<feature type="compositionally biased region" description="Acidic residues" evidence="1">
    <location>
        <begin position="225"/>
        <end position="239"/>
    </location>
</feature>
<feature type="compositionally biased region" description="Basic and acidic residues" evidence="1">
    <location>
        <begin position="368"/>
        <end position="378"/>
    </location>
</feature>